<dbReference type="RefSeq" id="WP_284223501.1">
    <property type="nucleotide sequence ID" value="NZ_BSOY01000084.1"/>
</dbReference>
<evidence type="ECO:0000313" key="2">
    <source>
        <dbReference type="EMBL" id="GLS02625.1"/>
    </source>
</evidence>
<gene>
    <name evidence="2" type="ORF">GCM10007859_26540</name>
</gene>
<keyword evidence="1" id="KW-0732">Signal</keyword>
<comment type="caution">
    <text evidence="2">The sequence shown here is derived from an EMBL/GenBank/DDBJ whole genome shotgun (WGS) entry which is preliminary data.</text>
</comment>
<evidence type="ECO:0000256" key="1">
    <source>
        <dbReference type="SAM" id="SignalP"/>
    </source>
</evidence>
<evidence type="ECO:0000313" key="3">
    <source>
        <dbReference type="Proteomes" id="UP001156921"/>
    </source>
</evidence>
<feature type="signal peptide" evidence="1">
    <location>
        <begin position="1"/>
        <end position="25"/>
    </location>
</feature>
<proteinExistence type="predicted"/>
<reference evidence="3" key="1">
    <citation type="journal article" date="2019" name="Int. J. Syst. Evol. Microbiol.">
        <title>The Global Catalogue of Microorganisms (GCM) 10K type strain sequencing project: providing services to taxonomists for standard genome sequencing and annotation.</title>
        <authorList>
            <consortium name="The Broad Institute Genomics Platform"/>
            <consortium name="The Broad Institute Genome Sequencing Center for Infectious Disease"/>
            <person name="Wu L."/>
            <person name="Ma J."/>
        </authorList>
    </citation>
    <scope>NUCLEOTIDE SEQUENCE [LARGE SCALE GENOMIC DNA]</scope>
    <source>
        <strain evidence="3">NBRC 110107</strain>
    </source>
</reference>
<name>A0ABQ6BKQ3_9CAUL</name>
<accession>A0ABQ6BKQ3</accession>
<protein>
    <submittedName>
        <fullName evidence="2">Uncharacterized protein</fullName>
    </submittedName>
</protein>
<dbReference type="EMBL" id="BSOY01000084">
    <property type="protein sequence ID" value="GLS02625.1"/>
    <property type="molecule type" value="Genomic_DNA"/>
</dbReference>
<organism evidence="2 3">
    <name type="scientific">Brevundimonas denitrificans</name>
    <dbReference type="NCBI Taxonomy" id="1443434"/>
    <lineage>
        <taxon>Bacteria</taxon>
        <taxon>Pseudomonadati</taxon>
        <taxon>Pseudomonadota</taxon>
        <taxon>Alphaproteobacteria</taxon>
        <taxon>Caulobacterales</taxon>
        <taxon>Caulobacteraceae</taxon>
        <taxon>Brevundimonas</taxon>
    </lineage>
</organism>
<feature type="chain" id="PRO_5045474194" evidence="1">
    <location>
        <begin position="26"/>
        <end position="289"/>
    </location>
</feature>
<sequence length="289" mass="32200">MTAIKTLTAAAAAALTLAAAGVASAQTPYSAAPYSQTPQEPSQGGRVLEAILGTLFGQGQTSLDTEWSRGRRPLYNQRTAFETRLDAGVRDGSLSYSQATRLRADYADLVALETRYAADGRFTTAERTELTDRYRDLTRRLDSEDYDDDDGDYGRWDRLADQAVAFDARVAAALRARDITRTEATRLRSDFQALVRLEAQYERDGLSDRERQDLETRYADLNRRVGDDYVPGNGGGVYGDPHAMQIEARIAAGLRDGSITRADAARYREELRDLSRRWADLEARVSVRR</sequence>
<dbReference type="Proteomes" id="UP001156921">
    <property type="component" value="Unassembled WGS sequence"/>
</dbReference>
<keyword evidence="3" id="KW-1185">Reference proteome</keyword>